<keyword evidence="4" id="KW-0256">Endoplasmic reticulum</keyword>
<dbReference type="GO" id="GO:0006465">
    <property type="term" value="P:signal peptide processing"/>
    <property type="evidence" value="ECO:0007669"/>
    <property type="project" value="InterPro"/>
</dbReference>
<evidence type="ECO:0000256" key="4">
    <source>
        <dbReference type="ARBA" id="ARBA00022824"/>
    </source>
</evidence>
<keyword evidence="3 8" id="KW-0812">Transmembrane</keyword>
<dbReference type="EMBL" id="GDJX01020024">
    <property type="protein sequence ID" value="JAT47912.1"/>
    <property type="molecule type" value="Transcribed_RNA"/>
</dbReference>
<evidence type="ECO:0000256" key="1">
    <source>
        <dbReference type="ARBA" id="ARBA00004648"/>
    </source>
</evidence>
<dbReference type="AlphaFoldDB" id="A0A1D1XZW2"/>
<evidence type="ECO:0000256" key="8">
    <source>
        <dbReference type="SAM" id="Phobius"/>
    </source>
</evidence>
<gene>
    <name evidence="9" type="primary">At3g05230_1</name>
    <name evidence="10" type="synonym">At3g05230_0</name>
    <name evidence="9" type="ORF">g.108038</name>
    <name evidence="10" type="ORF">g.108039</name>
</gene>
<evidence type="ECO:0000256" key="3">
    <source>
        <dbReference type="ARBA" id="ARBA00022692"/>
    </source>
</evidence>
<evidence type="ECO:0000313" key="9">
    <source>
        <dbReference type="EMBL" id="JAT47912.1"/>
    </source>
</evidence>
<dbReference type="GO" id="GO:0045047">
    <property type="term" value="P:protein targeting to ER"/>
    <property type="evidence" value="ECO:0007669"/>
    <property type="project" value="TreeGrafter"/>
</dbReference>
<dbReference type="PIRSF" id="PIRSF016089">
    <property type="entry name" value="SPC22"/>
    <property type="match status" value="1"/>
</dbReference>
<reference evidence="9" key="1">
    <citation type="submission" date="2015-07" db="EMBL/GenBank/DDBJ databases">
        <title>Transcriptome Assembly of Anthurium amnicola.</title>
        <authorList>
            <person name="Suzuki J."/>
        </authorList>
    </citation>
    <scope>NUCLEOTIDE SEQUENCE</scope>
</reference>
<dbReference type="EMBL" id="GDJX01016682">
    <property type="protein sequence ID" value="JAT51254.1"/>
    <property type="molecule type" value="Transcribed_RNA"/>
</dbReference>
<keyword evidence="5" id="KW-0735">Signal-anchor</keyword>
<comment type="similarity">
    <text evidence="2">Belongs to the SPCS3 family.</text>
</comment>
<dbReference type="PANTHER" id="PTHR12804:SF9">
    <property type="entry name" value="SIGNAL PEPTIDASE COMPLEX SUBUNIT 3"/>
    <property type="match status" value="1"/>
</dbReference>
<comment type="subcellular location">
    <subcellularLocation>
        <location evidence="1">Endoplasmic reticulum membrane</location>
        <topology evidence="1">Single-pass type II membrane protein</topology>
    </subcellularLocation>
</comment>
<proteinExistence type="inferred from homology"/>
<evidence type="ECO:0000256" key="7">
    <source>
        <dbReference type="ARBA" id="ARBA00023136"/>
    </source>
</evidence>
<evidence type="ECO:0000256" key="6">
    <source>
        <dbReference type="ARBA" id="ARBA00022989"/>
    </source>
</evidence>
<protein>
    <submittedName>
        <fullName evidence="9">Signal peptidase complex subunit 3A</fullName>
    </submittedName>
</protein>
<evidence type="ECO:0000256" key="2">
    <source>
        <dbReference type="ARBA" id="ARBA00009289"/>
    </source>
</evidence>
<dbReference type="GO" id="GO:0005787">
    <property type="term" value="C:signal peptidase complex"/>
    <property type="evidence" value="ECO:0007669"/>
    <property type="project" value="InterPro"/>
</dbReference>
<keyword evidence="7 8" id="KW-0472">Membrane</keyword>
<feature type="transmembrane region" description="Helical" evidence="8">
    <location>
        <begin position="20"/>
        <end position="41"/>
    </location>
</feature>
<feature type="non-terminal residue" evidence="9">
    <location>
        <position position="1"/>
    </location>
</feature>
<dbReference type="InterPro" id="IPR007653">
    <property type="entry name" value="SPC3"/>
</dbReference>
<evidence type="ECO:0000313" key="10">
    <source>
        <dbReference type="EMBL" id="JAT51254.1"/>
    </source>
</evidence>
<accession>A0A1D1XZW2</accession>
<evidence type="ECO:0000256" key="5">
    <source>
        <dbReference type="ARBA" id="ARBA00022968"/>
    </source>
</evidence>
<sequence length="179" mass="20862">EERERERKREREMYSFVYRLNTLVTFAVLLLGLLCAGASFLDSFNSPSVHAHVEVLKDNRFRKQLNGNDEVSLVLNVSMDLKSAFTWNTKQVFVFIAAEYETPKNVLNQISLWDHIIPDKEHAKFQTQVTNKYLLIDQGSNLRGKKIELILHWHVMPKTGRMIRDKIAVSHFQLPDAYT</sequence>
<dbReference type="Pfam" id="PF04573">
    <property type="entry name" value="SPC22"/>
    <property type="match status" value="1"/>
</dbReference>
<keyword evidence="6 8" id="KW-1133">Transmembrane helix</keyword>
<dbReference type="PANTHER" id="PTHR12804">
    <property type="entry name" value="MICROSOMAL SIGNAL PEPTIDASE 23 KD SUBUNIT SPC22/23"/>
    <property type="match status" value="1"/>
</dbReference>
<organism evidence="9">
    <name type="scientific">Anthurium amnicola</name>
    <dbReference type="NCBI Taxonomy" id="1678845"/>
    <lineage>
        <taxon>Eukaryota</taxon>
        <taxon>Viridiplantae</taxon>
        <taxon>Streptophyta</taxon>
        <taxon>Embryophyta</taxon>
        <taxon>Tracheophyta</taxon>
        <taxon>Spermatophyta</taxon>
        <taxon>Magnoliopsida</taxon>
        <taxon>Liliopsida</taxon>
        <taxon>Araceae</taxon>
        <taxon>Pothoideae</taxon>
        <taxon>Potheae</taxon>
        <taxon>Anthurium</taxon>
    </lineage>
</organism>
<name>A0A1D1XZW2_9ARAE</name>